<dbReference type="PROSITE" id="PS00794">
    <property type="entry name" value="HPPK"/>
    <property type="match status" value="1"/>
</dbReference>
<evidence type="ECO:0000256" key="7">
    <source>
        <dbReference type="ARBA" id="ARBA00022777"/>
    </source>
</evidence>
<dbReference type="GO" id="GO:0046656">
    <property type="term" value="P:folic acid biosynthetic process"/>
    <property type="evidence" value="ECO:0007669"/>
    <property type="project" value="UniProtKB-KW"/>
</dbReference>
<keyword evidence="7 15" id="KW-0418">Kinase</keyword>
<feature type="region of interest" description="Disordered" evidence="13">
    <location>
        <begin position="68"/>
        <end position="109"/>
    </location>
</feature>
<proteinExistence type="inferred from homology"/>
<evidence type="ECO:0000256" key="13">
    <source>
        <dbReference type="SAM" id="MobiDB-lite"/>
    </source>
</evidence>
<evidence type="ECO:0000256" key="1">
    <source>
        <dbReference type="ARBA" id="ARBA00005051"/>
    </source>
</evidence>
<evidence type="ECO:0000256" key="9">
    <source>
        <dbReference type="ARBA" id="ARBA00022909"/>
    </source>
</evidence>
<dbReference type="PANTHER" id="PTHR43071:SF1">
    <property type="entry name" value="2-AMINO-4-HYDROXY-6-HYDROXYMETHYLDIHYDROPTERIDINE PYROPHOSPHOKINASE"/>
    <property type="match status" value="1"/>
</dbReference>
<accession>A0A7W5DVL7</accession>
<comment type="similarity">
    <text evidence="2">Belongs to the HPPK family.</text>
</comment>
<dbReference type="NCBIfam" id="TIGR01498">
    <property type="entry name" value="folK"/>
    <property type="match status" value="1"/>
</dbReference>
<dbReference type="InterPro" id="IPR035907">
    <property type="entry name" value="Hppk_sf"/>
</dbReference>
<dbReference type="Gene3D" id="3.30.70.560">
    <property type="entry name" value="7,8-Dihydro-6-hydroxymethylpterin-pyrophosphokinase HPPK"/>
    <property type="match status" value="1"/>
</dbReference>
<dbReference type="GO" id="GO:0016301">
    <property type="term" value="F:kinase activity"/>
    <property type="evidence" value="ECO:0007669"/>
    <property type="project" value="UniProtKB-KW"/>
</dbReference>
<dbReference type="AlphaFoldDB" id="A0A7W5DVL7"/>
<dbReference type="Pfam" id="PF01288">
    <property type="entry name" value="HPPK"/>
    <property type="match status" value="1"/>
</dbReference>
<name>A0A7W5DVL7_9BACT</name>
<dbReference type="SUPFAM" id="SSF55083">
    <property type="entry name" value="6-hydroxymethyl-7,8-dihydropterin pyrophosphokinase, HPPK"/>
    <property type="match status" value="1"/>
</dbReference>
<evidence type="ECO:0000256" key="6">
    <source>
        <dbReference type="ARBA" id="ARBA00022741"/>
    </source>
</evidence>
<comment type="pathway">
    <text evidence="1">Cofactor biosynthesis; tetrahydrofolate biosynthesis; 2-amino-4-hydroxy-6-hydroxymethyl-7,8-dihydropteridine diphosphate from 7,8-dihydroneopterin triphosphate: step 4/4.</text>
</comment>
<evidence type="ECO:0000256" key="4">
    <source>
        <dbReference type="ARBA" id="ARBA00016218"/>
    </source>
</evidence>
<feature type="compositionally biased region" description="Polar residues" evidence="13">
    <location>
        <begin position="68"/>
        <end position="96"/>
    </location>
</feature>
<dbReference type="CDD" id="cd00483">
    <property type="entry name" value="HPPK"/>
    <property type="match status" value="1"/>
</dbReference>
<keyword evidence="8" id="KW-0067">ATP-binding</keyword>
<feature type="domain" description="7,8-dihydro-6-hydroxymethylpterin-pyrophosphokinase" evidence="14">
    <location>
        <begin position="149"/>
        <end position="160"/>
    </location>
</feature>
<evidence type="ECO:0000256" key="3">
    <source>
        <dbReference type="ARBA" id="ARBA00013253"/>
    </source>
</evidence>
<evidence type="ECO:0000256" key="11">
    <source>
        <dbReference type="ARBA" id="ARBA00029766"/>
    </source>
</evidence>
<keyword evidence="5 15" id="KW-0808">Transferase</keyword>
<gene>
    <name evidence="15" type="ORF">FHS27_001138</name>
</gene>
<dbReference type="EMBL" id="JACHXU010000003">
    <property type="protein sequence ID" value="MBB3205338.1"/>
    <property type="molecule type" value="Genomic_DNA"/>
</dbReference>
<evidence type="ECO:0000256" key="12">
    <source>
        <dbReference type="ARBA" id="ARBA00033413"/>
    </source>
</evidence>
<evidence type="ECO:0000256" key="10">
    <source>
        <dbReference type="ARBA" id="ARBA00029409"/>
    </source>
</evidence>
<evidence type="ECO:0000313" key="16">
    <source>
        <dbReference type="Proteomes" id="UP000536179"/>
    </source>
</evidence>
<organism evidence="15 16">
    <name type="scientific">Aporhodopirellula rubra</name>
    <dbReference type="NCBI Taxonomy" id="980271"/>
    <lineage>
        <taxon>Bacteria</taxon>
        <taxon>Pseudomonadati</taxon>
        <taxon>Planctomycetota</taxon>
        <taxon>Planctomycetia</taxon>
        <taxon>Pirellulales</taxon>
        <taxon>Pirellulaceae</taxon>
        <taxon>Aporhodopirellula</taxon>
    </lineage>
</organism>
<dbReference type="PANTHER" id="PTHR43071">
    <property type="entry name" value="2-AMINO-4-HYDROXY-6-HYDROXYMETHYLDIHYDROPTERIDINE PYROPHOSPHOKINASE"/>
    <property type="match status" value="1"/>
</dbReference>
<comment type="function">
    <text evidence="10">Catalyzes the transfer of pyrophosphate from adenosine triphosphate (ATP) to 6-hydroxymethyl-7,8-dihydropterin, an enzymatic step in folate biosynthesis pathway.</text>
</comment>
<dbReference type="EC" id="2.7.6.3" evidence="3"/>
<keyword evidence="6" id="KW-0547">Nucleotide-binding</keyword>
<evidence type="ECO:0000259" key="14">
    <source>
        <dbReference type="PROSITE" id="PS00794"/>
    </source>
</evidence>
<dbReference type="UniPathway" id="UPA00077">
    <property type="reaction ID" value="UER00155"/>
</dbReference>
<dbReference type="GO" id="GO:0046654">
    <property type="term" value="P:tetrahydrofolate biosynthetic process"/>
    <property type="evidence" value="ECO:0007669"/>
    <property type="project" value="UniProtKB-UniPathway"/>
</dbReference>
<protein>
    <recommendedName>
        <fullName evidence="4">2-amino-4-hydroxy-6-hydroxymethyldihydropteridine pyrophosphokinase</fullName>
        <ecNumber evidence="3">2.7.6.3</ecNumber>
    </recommendedName>
    <alternativeName>
        <fullName evidence="11">6-hydroxymethyl-7,8-dihydropterin pyrophosphokinase</fullName>
    </alternativeName>
    <alternativeName>
        <fullName evidence="12">7,8-dihydro-6-hydroxymethylpterin-pyrophosphokinase</fullName>
    </alternativeName>
</protein>
<evidence type="ECO:0000256" key="5">
    <source>
        <dbReference type="ARBA" id="ARBA00022679"/>
    </source>
</evidence>
<comment type="caution">
    <text evidence="15">The sequence shown here is derived from an EMBL/GenBank/DDBJ whole genome shotgun (WGS) entry which is preliminary data.</text>
</comment>
<keyword evidence="9" id="KW-0289">Folate biosynthesis</keyword>
<reference evidence="15 16" key="1">
    <citation type="submission" date="2020-08" db="EMBL/GenBank/DDBJ databases">
        <title>Genomic Encyclopedia of Type Strains, Phase III (KMG-III): the genomes of soil and plant-associated and newly described type strains.</title>
        <authorList>
            <person name="Whitman W."/>
        </authorList>
    </citation>
    <scope>NUCLEOTIDE SEQUENCE [LARGE SCALE GENOMIC DNA]</scope>
    <source>
        <strain evidence="15 16">CECT 8075</strain>
    </source>
</reference>
<dbReference type="GO" id="GO:0005524">
    <property type="term" value="F:ATP binding"/>
    <property type="evidence" value="ECO:0007669"/>
    <property type="project" value="UniProtKB-KW"/>
</dbReference>
<dbReference type="InterPro" id="IPR000550">
    <property type="entry name" value="Hppk"/>
</dbReference>
<dbReference type="GO" id="GO:0003848">
    <property type="term" value="F:2-amino-4-hydroxy-6-hydroxymethyldihydropteridine diphosphokinase activity"/>
    <property type="evidence" value="ECO:0007669"/>
    <property type="project" value="UniProtKB-EC"/>
</dbReference>
<keyword evidence="16" id="KW-1185">Reference proteome</keyword>
<evidence type="ECO:0000313" key="15">
    <source>
        <dbReference type="EMBL" id="MBB3205338.1"/>
    </source>
</evidence>
<evidence type="ECO:0000256" key="2">
    <source>
        <dbReference type="ARBA" id="ARBA00005810"/>
    </source>
</evidence>
<sequence>MGGWSLPESSAAPCGVFGEMGNLWCMPTHCLISFGSNLGDRDTVVARAARLVDQSGVVARSTESLSASSGAQLTEAAQSTGATQSTEATLSGSGLRTSRLFETPPIGGPGGQSPFLNAVAAFATEASAAEVLDVLQHAEQQLGRERNDRWGARSIDLDVVLHGRLCGEAPAGRRGLIGGRGPIGSAGALVVPHPRYTARKFVVVPACDVAADFCDPRFGWSLADLAAHLDAAPPSMALAGGDDALRRTICERLAAEHAIQIVDADAVASGIPIQDACWGESKWDSSRSWVSPSVPRPLRENVSDVDVKSVMRGCESVRTLGLPRLIARIERTTEATRWPAPHRMWPSSWRWPEYRLEVDDLDWAVGEIASALDSMCCEARPVTDDGDWW</sequence>
<evidence type="ECO:0000256" key="8">
    <source>
        <dbReference type="ARBA" id="ARBA00022840"/>
    </source>
</evidence>
<dbReference type="Proteomes" id="UP000536179">
    <property type="component" value="Unassembled WGS sequence"/>
</dbReference>